<organism evidence="9 10">
    <name type="scientific">Litorilinea aerophila</name>
    <dbReference type="NCBI Taxonomy" id="1204385"/>
    <lineage>
        <taxon>Bacteria</taxon>
        <taxon>Bacillati</taxon>
        <taxon>Chloroflexota</taxon>
        <taxon>Caldilineae</taxon>
        <taxon>Caldilineales</taxon>
        <taxon>Caldilineaceae</taxon>
        <taxon>Litorilinea</taxon>
    </lineage>
</organism>
<dbReference type="EMBL" id="VIGC01000010">
    <property type="protein sequence ID" value="TQE95973.1"/>
    <property type="molecule type" value="Genomic_DNA"/>
</dbReference>
<accession>A0A540VIL5</accession>
<feature type="transmembrane region" description="Helical" evidence="7">
    <location>
        <begin position="80"/>
        <end position="101"/>
    </location>
</feature>
<evidence type="ECO:0000256" key="4">
    <source>
        <dbReference type="ARBA" id="ARBA00022692"/>
    </source>
</evidence>
<reference evidence="9 10" key="1">
    <citation type="submission" date="2019-06" db="EMBL/GenBank/DDBJ databases">
        <title>Genome sequence of Litorilinea aerophila BAA-2444.</title>
        <authorList>
            <person name="Maclea K.S."/>
            <person name="Maurais E.G."/>
            <person name="Iannazzi L.C."/>
        </authorList>
    </citation>
    <scope>NUCLEOTIDE SEQUENCE [LARGE SCALE GENOMIC DNA]</scope>
    <source>
        <strain evidence="9 10">ATCC BAA-2444</strain>
    </source>
</reference>
<evidence type="ECO:0000259" key="8">
    <source>
        <dbReference type="PROSITE" id="PS50928"/>
    </source>
</evidence>
<proteinExistence type="inferred from homology"/>
<dbReference type="GO" id="GO:0005886">
    <property type="term" value="C:plasma membrane"/>
    <property type="evidence" value="ECO:0007669"/>
    <property type="project" value="UniProtKB-SubCell"/>
</dbReference>
<dbReference type="PROSITE" id="PS50928">
    <property type="entry name" value="ABC_TM1"/>
    <property type="match status" value="1"/>
</dbReference>
<feature type="transmembrane region" description="Helical" evidence="7">
    <location>
        <begin position="271"/>
        <end position="288"/>
    </location>
</feature>
<dbReference type="Proteomes" id="UP000317371">
    <property type="component" value="Unassembled WGS sequence"/>
</dbReference>
<evidence type="ECO:0000313" key="9">
    <source>
        <dbReference type="EMBL" id="TQE95973.1"/>
    </source>
</evidence>
<keyword evidence="5 7" id="KW-1133">Transmembrane helix</keyword>
<dbReference type="Pfam" id="PF00528">
    <property type="entry name" value="BPD_transp_1"/>
    <property type="match status" value="1"/>
</dbReference>
<dbReference type="GO" id="GO:0055085">
    <property type="term" value="P:transmembrane transport"/>
    <property type="evidence" value="ECO:0007669"/>
    <property type="project" value="InterPro"/>
</dbReference>
<evidence type="ECO:0000256" key="7">
    <source>
        <dbReference type="RuleBase" id="RU363032"/>
    </source>
</evidence>
<protein>
    <submittedName>
        <fullName evidence="9">Sugar ABC transporter permease</fullName>
    </submittedName>
</protein>
<evidence type="ECO:0000256" key="6">
    <source>
        <dbReference type="ARBA" id="ARBA00023136"/>
    </source>
</evidence>
<comment type="similarity">
    <text evidence="7">Belongs to the binding-protein-dependent transport system permease family.</text>
</comment>
<dbReference type="PANTHER" id="PTHR30193:SF1">
    <property type="entry name" value="ABC TRANSPORTER PERMEASE PROTEIN YESP-RELATED"/>
    <property type="match status" value="1"/>
</dbReference>
<dbReference type="Gene3D" id="1.10.3720.10">
    <property type="entry name" value="MetI-like"/>
    <property type="match status" value="1"/>
</dbReference>
<dbReference type="InterPro" id="IPR035906">
    <property type="entry name" value="MetI-like_sf"/>
</dbReference>
<feature type="domain" description="ABC transmembrane type-1" evidence="8">
    <location>
        <begin position="76"/>
        <end position="287"/>
    </location>
</feature>
<gene>
    <name evidence="9" type="ORF">FKZ61_09520</name>
</gene>
<dbReference type="SUPFAM" id="SSF161098">
    <property type="entry name" value="MetI-like"/>
    <property type="match status" value="1"/>
</dbReference>
<name>A0A540VIL5_9CHLR</name>
<evidence type="ECO:0000256" key="5">
    <source>
        <dbReference type="ARBA" id="ARBA00022989"/>
    </source>
</evidence>
<dbReference type="InterPro" id="IPR051393">
    <property type="entry name" value="ABC_transporter_permease"/>
</dbReference>
<dbReference type="InParanoid" id="A0A540VIL5"/>
<comment type="caution">
    <text evidence="9">The sequence shown here is derived from an EMBL/GenBank/DDBJ whole genome shotgun (WGS) entry which is preliminary data.</text>
</comment>
<dbReference type="OrthoDB" id="9783627at2"/>
<keyword evidence="2 7" id="KW-0813">Transport</keyword>
<evidence type="ECO:0000256" key="3">
    <source>
        <dbReference type="ARBA" id="ARBA00022475"/>
    </source>
</evidence>
<dbReference type="RefSeq" id="WP_141609890.1">
    <property type="nucleotide sequence ID" value="NZ_VIGC02000010.1"/>
</dbReference>
<feature type="transmembrane region" description="Helical" evidence="7">
    <location>
        <begin position="15"/>
        <end position="43"/>
    </location>
</feature>
<comment type="subcellular location">
    <subcellularLocation>
        <location evidence="1 7">Cell membrane</location>
        <topology evidence="1 7">Multi-pass membrane protein</topology>
    </subcellularLocation>
</comment>
<dbReference type="CDD" id="cd06261">
    <property type="entry name" value="TM_PBP2"/>
    <property type="match status" value="1"/>
</dbReference>
<keyword evidence="4 7" id="KW-0812">Transmembrane</keyword>
<keyword evidence="3" id="KW-1003">Cell membrane</keyword>
<feature type="transmembrane region" description="Helical" evidence="7">
    <location>
        <begin position="113"/>
        <end position="133"/>
    </location>
</feature>
<evidence type="ECO:0000256" key="1">
    <source>
        <dbReference type="ARBA" id="ARBA00004651"/>
    </source>
</evidence>
<sequence length="302" mass="34468">MSFTLPMSPRKRRNLILGLLFASPWIIGFLAFTIIPILSSLYYSFTRYDLLRPPHFLGLDNYINLFTNDDDFRLVAYNTLWWVLISAPMGVLSAFLMALLLNTRIWWRSLFRAIFFFPSIVPVVVTAFVWQFLLNVQYGAINSTLQGLGLPTIPFLSSPTLVKPSLVLIHMWSQGAAMVIFLATLQDVPRSLYEAATVDGANALRKLWHITIPMVSPVILFNLVMSFIGGFQYFTLPWLLTQGGPSKATEFYALFLYRNAFIFLRMGKASALAWILFVVIVVFTYLLFRFSGRFVYYAGASR</sequence>
<dbReference type="InterPro" id="IPR000515">
    <property type="entry name" value="MetI-like"/>
</dbReference>
<dbReference type="PANTHER" id="PTHR30193">
    <property type="entry name" value="ABC TRANSPORTER PERMEASE PROTEIN"/>
    <property type="match status" value="1"/>
</dbReference>
<feature type="transmembrane region" description="Helical" evidence="7">
    <location>
        <begin position="166"/>
        <end position="185"/>
    </location>
</feature>
<evidence type="ECO:0000313" key="10">
    <source>
        <dbReference type="Proteomes" id="UP000317371"/>
    </source>
</evidence>
<evidence type="ECO:0000256" key="2">
    <source>
        <dbReference type="ARBA" id="ARBA00022448"/>
    </source>
</evidence>
<keyword evidence="6 7" id="KW-0472">Membrane</keyword>
<dbReference type="AlphaFoldDB" id="A0A540VIL5"/>
<feature type="transmembrane region" description="Helical" evidence="7">
    <location>
        <begin position="214"/>
        <end position="234"/>
    </location>
</feature>
<keyword evidence="10" id="KW-1185">Reference proteome</keyword>